<dbReference type="SUPFAM" id="SSF88659">
    <property type="entry name" value="Sigma3 and sigma4 domains of RNA polymerase sigma factors"/>
    <property type="match status" value="1"/>
</dbReference>
<dbReference type="NCBIfam" id="NF007214">
    <property type="entry name" value="PRK09636.1"/>
    <property type="match status" value="1"/>
</dbReference>
<name>A0ABQ6YEB3_9NOCA</name>
<dbReference type="Gene3D" id="1.10.10.10">
    <property type="entry name" value="Winged helix-like DNA-binding domain superfamily/Winged helix DNA-binding domain"/>
    <property type="match status" value="1"/>
</dbReference>
<gene>
    <name evidence="9" type="ORF">FNL39_11836</name>
</gene>
<dbReference type="Pfam" id="PF08281">
    <property type="entry name" value="Sigma70_r4_2"/>
    <property type="match status" value="1"/>
</dbReference>
<dbReference type="InterPro" id="IPR052704">
    <property type="entry name" value="ECF_Sigma-70_Domain"/>
</dbReference>
<evidence type="ECO:0000259" key="8">
    <source>
        <dbReference type="Pfam" id="PF08281"/>
    </source>
</evidence>
<proteinExistence type="inferred from homology"/>
<comment type="subunit">
    <text evidence="2">Interacts transiently with the RNA polymerase catalytic core formed by RpoA, RpoB, RpoC and RpoZ (2 alpha, 1 beta, 1 beta' and 1 omega subunit) to form the RNA polymerase holoenzyme that can initiate transcription.</text>
</comment>
<dbReference type="InterPro" id="IPR007627">
    <property type="entry name" value="RNA_pol_sigma70_r2"/>
</dbReference>
<sequence>MTDPHLPEVMSERRQLLNLAYRLLGSLAEAEDVVQETYARWYAMSERRRAEVAAPGAWLTTVAGRICLDLLGSARARRERYVGEWIPEPVPGRSDYFGAPAPADPADRVTLDESISMAFLVVLDSMTPAERVAFVLHDVFRYSFAEVAEVVGRTPAACRQLASSARRRVDTARRSPETARAEVVRKFKRAWEAGDIAGLVELLDPAAVATADSGGLVPAFREPLVGSGEIATTWLLIANRMATVVVAERMVNGQLGLVAEIDGQVIAVYSFDIVDERISRIWVMRNPEKLRAWTGNARGA</sequence>
<evidence type="ECO:0000256" key="5">
    <source>
        <dbReference type="ARBA" id="ARBA00023125"/>
    </source>
</evidence>
<evidence type="ECO:0000256" key="4">
    <source>
        <dbReference type="ARBA" id="ARBA00023082"/>
    </source>
</evidence>
<dbReference type="InterPro" id="IPR013324">
    <property type="entry name" value="RNA_pol_sigma_r3/r4-like"/>
</dbReference>
<evidence type="ECO:0000313" key="9">
    <source>
        <dbReference type="EMBL" id="KAF0835754.1"/>
    </source>
</evidence>
<evidence type="ECO:0000256" key="3">
    <source>
        <dbReference type="ARBA" id="ARBA00023015"/>
    </source>
</evidence>
<feature type="domain" description="RNA polymerase sigma factor 70 region 4 type 2" evidence="8">
    <location>
        <begin position="117"/>
        <end position="168"/>
    </location>
</feature>
<keyword evidence="5" id="KW-0238">DNA-binding</keyword>
<organism evidence="9 10">
    <name type="scientific">Nocardia caishijiensis</name>
    <dbReference type="NCBI Taxonomy" id="184756"/>
    <lineage>
        <taxon>Bacteria</taxon>
        <taxon>Bacillati</taxon>
        <taxon>Actinomycetota</taxon>
        <taxon>Actinomycetes</taxon>
        <taxon>Mycobacteriales</taxon>
        <taxon>Nocardiaceae</taxon>
        <taxon>Nocardia</taxon>
    </lineage>
</organism>
<evidence type="ECO:0000259" key="7">
    <source>
        <dbReference type="Pfam" id="PF04542"/>
    </source>
</evidence>
<evidence type="ECO:0000256" key="6">
    <source>
        <dbReference type="ARBA" id="ARBA00023163"/>
    </source>
</evidence>
<reference evidence="9 10" key="1">
    <citation type="submission" date="2019-07" db="EMBL/GenBank/DDBJ databases">
        <title>Genomic Encyclopedia of Type Strains, Phase IV (KMG-IV): sequencing the most valuable type-strain genomes for metagenomic binning, comparative biology and taxonomic classification.</title>
        <authorList>
            <person name="Goeker M."/>
        </authorList>
    </citation>
    <scope>NUCLEOTIDE SEQUENCE [LARGE SCALE GENOMIC DNA]</scope>
    <source>
        <strain evidence="9 10">DSM 44831</strain>
    </source>
</reference>
<comment type="similarity">
    <text evidence="1">Belongs to the sigma-70 factor family. ECF subfamily.</text>
</comment>
<dbReference type="RefSeq" id="WP_157102202.1">
    <property type="nucleotide sequence ID" value="NZ_VMSD01000018.1"/>
</dbReference>
<dbReference type="SUPFAM" id="SSF54427">
    <property type="entry name" value="NTF2-like"/>
    <property type="match status" value="1"/>
</dbReference>
<dbReference type="Pfam" id="PF04542">
    <property type="entry name" value="Sigma70_r2"/>
    <property type="match status" value="1"/>
</dbReference>
<dbReference type="NCBIfam" id="TIGR02937">
    <property type="entry name" value="sigma70-ECF"/>
    <property type="match status" value="1"/>
</dbReference>
<protein>
    <submittedName>
        <fullName evidence="9">RNA polymerase sigma-70 factor (ECF subfamily)</fullName>
    </submittedName>
</protein>
<dbReference type="PANTHER" id="PTHR30173">
    <property type="entry name" value="SIGMA 19 FACTOR"/>
    <property type="match status" value="1"/>
</dbReference>
<keyword evidence="4" id="KW-0731">Sigma factor</keyword>
<dbReference type="Gene3D" id="1.10.1740.10">
    <property type="match status" value="1"/>
</dbReference>
<dbReference type="Gene3D" id="3.10.450.50">
    <property type="match status" value="1"/>
</dbReference>
<keyword evidence="6" id="KW-0804">Transcription</keyword>
<accession>A0ABQ6YEB3</accession>
<dbReference type="InterPro" id="IPR013325">
    <property type="entry name" value="RNA_pol_sigma_r2"/>
</dbReference>
<feature type="domain" description="RNA polymerase sigma-70 region 2" evidence="7">
    <location>
        <begin position="10"/>
        <end position="75"/>
    </location>
</feature>
<evidence type="ECO:0000313" key="10">
    <source>
        <dbReference type="Proteomes" id="UP000798951"/>
    </source>
</evidence>
<dbReference type="EMBL" id="VMSD01000018">
    <property type="protein sequence ID" value="KAF0835754.1"/>
    <property type="molecule type" value="Genomic_DNA"/>
</dbReference>
<dbReference type="SUPFAM" id="SSF88946">
    <property type="entry name" value="Sigma2 domain of RNA polymerase sigma factors"/>
    <property type="match status" value="1"/>
</dbReference>
<dbReference type="Proteomes" id="UP000798951">
    <property type="component" value="Unassembled WGS sequence"/>
</dbReference>
<dbReference type="InterPro" id="IPR036388">
    <property type="entry name" value="WH-like_DNA-bd_sf"/>
</dbReference>
<dbReference type="InterPro" id="IPR013249">
    <property type="entry name" value="RNA_pol_sigma70_r4_t2"/>
</dbReference>
<dbReference type="InterPro" id="IPR032710">
    <property type="entry name" value="NTF2-like_dom_sf"/>
</dbReference>
<dbReference type="PANTHER" id="PTHR30173:SF43">
    <property type="entry name" value="ECF RNA POLYMERASE SIGMA FACTOR SIGI-RELATED"/>
    <property type="match status" value="1"/>
</dbReference>
<keyword evidence="3" id="KW-0805">Transcription regulation</keyword>
<comment type="caution">
    <text evidence="9">The sequence shown here is derived from an EMBL/GenBank/DDBJ whole genome shotgun (WGS) entry which is preliminary data.</text>
</comment>
<dbReference type="InterPro" id="IPR014284">
    <property type="entry name" value="RNA_pol_sigma-70_dom"/>
</dbReference>
<evidence type="ECO:0000256" key="2">
    <source>
        <dbReference type="ARBA" id="ARBA00011344"/>
    </source>
</evidence>
<evidence type="ECO:0000256" key="1">
    <source>
        <dbReference type="ARBA" id="ARBA00010641"/>
    </source>
</evidence>
<keyword evidence="10" id="KW-1185">Reference proteome</keyword>